<dbReference type="GO" id="GO:0008360">
    <property type="term" value="P:regulation of cell shape"/>
    <property type="evidence" value="ECO:0007669"/>
    <property type="project" value="UniProtKB-UniRule"/>
</dbReference>
<gene>
    <name evidence="10" type="ORF">RN605_07850</name>
    <name evidence="9" type="ORF">RN608_00680</name>
</gene>
<dbReference type="Pfam" id="PF20142">
    <property type="entry name" value="Scaffold"/>
    <property type="match status" value="1"/>
</dbReference>
<dbReference type="SUPFAM" id="SSF47090">
    <property type="entry name" value="PGBD-like"/>
    <property type="match status" value="1"/>
</dbReference>
<dbReference type="Gene3D" id="2.40.440.10">
    <property type="entry name" value="L,D-transpeptidase catalytic domain-like"/>
    <property type="match status" value="1"/>
</dbReference>
<feature type="domain" description="L,D-TPase catalytic" evidence="8">
    <location>
        <begin position="303"/>
        <end position="479"/>
    </location>
</feature>
<keyword evidence="5 7" id="KW-0573">Peptidoglycan synthesis</keyword>
<evidence type="ECO:0000256" key="2">
    <source>
        <dbReference type="ARBA" id="ARBA00005992"/>
    </source>
</evidence>
<evidence type="ECO:0000313" key="11">
    <source>
        <dbReference type="Proteomes" id="UP001304515"/>
    </source>
</evidence>
<comment type="similarity">
    <text evidence="2">Belongs to the YkuD family.</text>
</comment>
<reference evidence="10 11" key="1">
    <citation type="submission" date="2023-09" db="EMBL/GenBank/DDBJ databases">
        <title>Flavobacterium sp. a novel bacteria isolate from Pepper rhizosphere.</title>
        <authorList>
            <person name="Peng Y."/>
            <person name="Lee J."/>
        </authorList>
    </citation>
    <scope>NUCLEOTIDE SEQUENCE [LARGE SCALE GENOMIC DNA]</scope>
    <source>
        <strain evidence="9">PMR2A8</strain>
        <strain evidence="10 11">PMTSA4</strain>
    </source>
</reference>
<evidence type="ECO:0000256" key="5">
    <source>
        <dbReference type="ARBA" id="ARBA00022984"/>
    </source>
</evidence>
<dbReference type="InterPro" id="IPR036366">
    <property type="entry name" value="PGBDSf"/>
</dbReference>
<accession>A0AA96EYI1</accession>
<dbReference type="Proteomes" id="UP001304515">
    <property type="component" value="Chromosome"/>
</dbReference>
<protein>
    <submittedName>
        <fullName evidence="10">L,D-transpeptidase family protein</fullName>
    </submittedName>
</protein>
<proteinExistence type="inferred from homology"/>
<keyword evidence="4 7" id="KW-0133">Cell shape</keyword>
<dbReference type="InterPro" id="IPR005490">
    <property type="entry name" value="LD_TPept_cat_dom"/>
</dbReference>
<dbReference type="InterPro" id="IPR036365">
    <property type="entry name" value="PGBD-like_sf"/>
</dbReference>
<dbReference type="PANTHER" id="PTHR41533:SF2">
    <property type="entry name" value="BLR7131 PROTEIN"/>
    <property type="match status" value="1"/>
</dbReference>
<dbReference type="RefSeq" id="WP_313323968.1">
    <property type="nucleotide sequence ID" value="NZ_CP134878.1"/>
</dbReference>
<evidence type="ECO:0000313" key="10">
    <source>
        <dbReference type="EMBL" id="WNM20601.1"/>
    </source>
</evidence>
<sequence>MKYLLLFIFFSLVISCKKETEKTIPKKIEIVEREKPYEGKIIKIDSTLYVKFENQDLEFFYKSYNNETVWQSTELRTFVLNEFKNAENEGLFSKDYNYSKLAKLEKKINKLSDKELVDYDLLLTLNFQKYIKHISQGKLNPRDIYEDWDLKAKSTDVSKILIKAFKKQDDFIAVIDSCKPQHEVYKKLKTALSILNSLPKDTIKPILVNEKIIPKDTLKEMVAIKRRLIYWKDLKASDSLTNVYDSKTVEAVKNFQFRHGLASDGVIGKGTLYALNFNKTKRKQQIITNMERWKWFPKEFGKEYLMVNIPDYKLVAVEEKDTIRTHKVIVGTNKRKTPILSSKLSYAVFNPTWTVPPTILKEDVIPAMSKNKNYLASKNITAYDSQGNIVSADDWKASKAKSYRYVQSPGSYNSLGMVKIIFPNKFSVYLHDTNHRDYFGKTNRSLSSGCVRVENPLELTNYLLKDSINYPMDSITSILKKLDTKTAPIKSRIYLYQWYWTAWSENSKLIFRDDIYNLDEDLYKKLSE</sequence>
<dbReference type="GO" id="GO:0009252">
    <property type="term" value="P:peptidoglycan biosynthetic process"/>
    <property type="evidence" value="ECO:0007669"/>
    <property type="project" value="UniProtKB-KW"/>
</dbReference>
<name>A0AA96EYI1_9FLAO</name>
<dbReference type="EMBL" id="CP134890">
    <property type="protein sequence ID" value="WNM20601.1"/>
    <property type="molecule type" value="Genomic_DNA"/>
</dbReference>
<dbReference type="GO" id="GO:0004180">
    <property type="term" value="F:carboxypeptidase activity"/>
    <property type="evidence" value="ECO:0007669"/>
    <property type="project" value="UniProtKB-ARBA"/>
</dbReference>
<comment type="pathway">
    <text evidence="1 7">Cell wall biogenesis; peptidoglycan biosynthesis.</text>
</comment>
<dbReference type="Pfam" id="PF03734">
    <property type="entry name" value="YkuD"/>
    <property type="match status" value="1"/>
</dbReference>
<evidence type="ECO:0000313" key="9">
    <source>
        <dbReference type="EMBL" id="WNM19212.1"/>
    </source>
</evidence>
<keyword evidence="11" id="KW-1185">Reference proteome</keyword>
<dbReference type="GO" id="GO:0016740">
    <property type="term" value="F:transferase activity"/>
    <property type="evidence" value="ECO:0007669"/>
    <property type="project" value="UniProtKB-KW"/>
</dbReference>
<keyword evidence="3" id="KW-0808">Transferase</keyword>
<evidence type="ECO:0000256" key="7">
    <source>
        <dbReference type="PROSITE-ProRule" id="PRU01373"/>
    </source>
</evidence>
<dbReference type="EMBL" id="CP134878">
    <property type="protein sequence ID" value="WNM19212.1"/>
    <property type="molecule type" value="Genomic_DNA"/>
</dbReference>
<evidence type="ECO:0000256" key="4">
    <source>
        <dbReference type="ARBA" id="ARBA00022960"/>
    </source>
</evidence>
<dbReference type="PROSITE" id="PS52029">
    <property type="entry name" value="LD_TPASE"/>
    <property type="match status" value="1"/>
</dbReference>
<organism evidence="10 11">
    <name type="scientific">Flavobacterium capsici</name>
    <dbReference type="NCBI Taxonomy" id="3075618"/>
    <lineage>
        <taxon>Bacteria</taxon>
        <taxon>Pseudomonadati</taxon>
        <taxon>Bacteroidota</taxon>
        <taxon>Flavobacteriia</taxon>
        <taxon>Flavobacteriales</taxon>
        <taxon>Flavobacteriaceae</taxon>
        <taxon>Flavobacterium</taxon>
    </lineage>
</organism>
<dbReference type="KEGG" id="fcj:RN605_07850"/>
<evidence type="ECO:0000256" key="3">
    <source>
        <dbReference type="ARBA" id="ARBA00022679"/>
    </source>
</evidence>
<dbReference type="AlphaFoldDB" id="A0AA96EYI1"/>
<dbReference type="CDD" id="cd16913">
    <property type="entry name" value="YkuD_like"/>
    <property type="match status" value="1"/>
</dbReference>
<dbReference type="InterPro" id="IPR038063">
    <property type="entry name" value="Transpep_catalytic_dom"/>
</dbReference>
<feature type="active site" description="Proton donor/acceptor" evidence="7">
    <location>
        <position position="431"/>
    </location>
</feature>
<dbReference type="InterPro" id="IPR002477">
    <property type="entry name" value="Peptidoglycan-bd-like"/>
</dbReference>
<dbReference type="InterPro" id="IPR052905">
    <property type="entry name" value="LD-transpeptidase_YkuD-like"/>
</dbReference>
<accession>A0AA96J286</accession>
<evidence type="ECO:0000256" key="6">
    <source>
        <dbReference type="ARBA" id="ARBA00023316"/>
    </source>
</evidence>
<keyword evidence="6 7" id="KW-0961">Cell wall biogenesis/degradation</keyword>
<dbReference type="GO" id="GO:0071555">
    <property type="term" value="P:cell wall organization"/>
    <property type="evidence" value="ECO:0007669"/>
    <property type="project" value="UniProtKB-UniRule"/>
</dbReference>
<evidence type="ECO:0000259" key="8">
    <source>
        <dbReference type="PROSITE" id="PS52029"/>
    </source>
</evidence>
<dbReference type="PANTHER" id="PTHR41533">
    <property type="entry name" value="L,D-TRANSPEPTIDASE HI_1667-RELATED"/>
    <property type="match status" value="1"/>
</dbReference>
<feature type="active site" description="Nucleophile" evidence="7">
    <location>
        <position position="450"/>
    </location>
</feature>
<dbReference type="InterPro" id="IPR045380">
    <property type="entry name" value="LD_TPept_scaffold_dom"/>
</dbReference>
<dbReference type="Gene3D" id="1.10.101.10">
    <property type="entry name" value="PGBD-like superfamily/PGBD"/>
    <property type="match status" value="1"/>
</dbReference>
<dbReference type="PROSITE" id="PS51257">
    <property type="entry name" value="PROKAR_LIPOPROTEIN"/>
    <property type="match status" value="1"/>
</dbReference>
<evidence type="ECO:0000256" key="1">
    <source>
        <dbReference type="ARBA" id="ARBA00004752"/>
    </source>
</evidence>
<dbReference type="SUPFAM" id="SSF141523">
    <property type="entry name" value="L,D-transpeptidase catalytic domain-like"/>
    <property type="match status" value="1"/>
</dbReference>
<dbReference type="Pfam" id="PF01471">
    <property type="entry name" value="PG_binding_1"/>
    <property type="match status" value="1"/>
</dbReference>